<gene>
    <name evidence="2" type="ORF">E3J59_06200</name>
</gene>
<reference evidence="2 3" key="1">
    <citation type="submission" date="2019-03" db="EMBL/GenBank/DDBJ databases">
        <title>Metabolic potential of uncultured bacteria and archaea associated with petroleum seepage in deep-sea sediments.</title>
        <authorList>
            <person name="Dong X."/>
            <person name="Hubert C."/>
        </authorList>
    </citation>
    <scope>NUCLEOTIDE SEQUENCE [LARGE SCALE GENOMIC DNA]</scope>
    <source>
        <strain evidence="2">E29_bin78</strain>
    </source>
</reference>
<accession>A0A523UM23</accession>
<dbReference type="AlphaFoldDB" id="A0A523UM23"/>
<dbReference type="Proteomes" id="UP000320679">
    <property type="component" value="Unassembled WGS sequence"/>
</dbReference>
<dbReference type="EMBL" id="SOJK01000260">
    <property type="protein sequence ID" value="TET43584.1"/>
    <property type="molecule type" value="Genomic_DNA"/>
</dbReference>
<organism evidence="2 3">
    <name type="scientific">Aerophobetes bacterium</name>
    <dbReference type="NCBI Taxonomy" id="2030807"/>
    <lineage>
        <taxon>Bacteria</taxon>
        <taxon>Candidatus Aerophobota</taxon>
    </lineage>
</organism>
<dbReference type="InterPro" id="IPR025668">
    <property type="entry name" value="Tnp_DDE_dom"/>
</dbReference>
<comment type="caution">
    <text evidence="2">The sequence shown here is derived from an EMBL/GenBank/DDBJ whole genome shotgun (WGS) entry which is preliminary data.</text>
</comment>
<sequence>MRKKKEKLFFQRQIDEEKKREALLIRKRIEAKFGEAKKWHNLDRARYRGRWKVAIQVLMAFLVTDCKRMAKLLKERWEEFLEQLKEWEERLKEKGNLEEIKAK</sequence>
<name>A0A523UM23_UNCAE</name>
<evidence type="ECO:0000313" key="3">
    <source>
        <dbReference type="Proteomes" id="UP000320679"/>
    </source>
</evidence>
<dbReference type="Pfam" id="PF13751">
    <property type="entry name" value="DDE_Tnp_1_6"/>
    <property type="match status" value="1"/>
</dbReference>
<proteinExistence type="predicted"/>
<evidence type="ECO:0000313" key="2">
    <source>
        <dbReference type="EMBL" id="TET43584.1"/>
    </source>
</evidence>
<evidence type="ECO:0000259" key="1">
    <source>
        <dbReference type="Pfam" id="PF13751"/>
    </source>
</evidence>
<protein>
    <recommendedName>
        <fullName evidence="1">Transposase DDE domain-containing protein</fullName>
    </recommendedName>
</protein>
<feature type="domain" description="Transposase DDE" evidence="1">
    <location>
        <begin position="11"/>
        <end position="69"/>
    </location>
</feature>